<name>A0A8X6I1M5_TRICU</name>
<keyword evidence="2" id="KW-1185">Reference proteome</keyword>
<organism evidence="1 2">
    <name type="scientific">Trichonephila clavata</name>
    <name type="common">Joro spider</name>
    <name type="synonym">Nephila clavata</name>
    <dbReference type="NCBI Taxonomy" id="2740835"/>
    <lineage>
        <taxon>Eukaryota</taxon>
        <taxon>Metazoa</taxon>
        <taxon>Ecdysozoa</taxon>
        <taxon>Arthropoda</taxon>
        <taxon>Chelicerata</taxon>
        <taxon>Arachnida</taxon>
        <taxon>Araneae</taxon>
        <taxon>Araneomorphae</taxon>
        <taxon>Entelegynae</taxon>
        <taxon>Araneoidea</taxon>
        <taxon>Nephilidae</taxon>
        <taxon>Trichonephila</taxon>
    </lineage>
</organism>
<accession>A0A8X6I1M5</accession>
<gene>
    <name evidence="1" type="ORF">TNCT_288691</name>
</gene>
<comment type="caution">
    <text evidence="1">The sequence shown here is derived from an EMBL/GenBank/DDBJ whole genome shotgun (WGS) entry which is preliminary data.</text>
</comment>
<evidence type="ECO:0000313" key="1">
    <source>
        <dbReference type="EMBL" id="GFR33797.1"/>
    </source>
</evidence>
<protein>
    <submittedName>
        <fullName evidence="1">Uncharacterized protein</fullName>
    </submittedName>
</protein>
<reference evidence="1" key="1">
    <citation type="submission" date="2020-07" db="EMBL/GenBank/DDBJ databases">
        <title>Multicomponent nature underlies the extraordinary mechanical properties of spider dragline silk.</title>
        <authorList>
            <person name="Kono N."/>
            <person name="Nakamura H."/>
            <person name="Mori M."/>
            <person name="Yoshida Y."/>
            <person name="Ohtoshi R."/>
            <person name="Malay A.D."/>
            <person name="Moran D.A.P."/>
            <person name="Tomita M."/>
            <person name="Numata K."/>
            <person name="Arakawa K."/>
        </authorList>
    </citation>
    <scope>NUCLEOTIDE SEQUENCE</scope>
</reference>
<dbReference type="Proteomes" id="UP000887116">
    <property type="component" value="Unassembled WGS sequence"/>
</dbReference>
<dbReference type="EMBL" id="BMAO01029730">
    <property type="protein sequence ID" value="GFR33797.1"/>
    <property type="molecule type" value="Genomic_DNA"/>
</dbReference>
<sequence>MRTKVSVSVSSSDNASLLHGNANYADVLNDGSVPMKDALADKSPFNQSLLTIIVDRTYRLSSTGSCIQWMIVWYTSLFPSIVQLYPL</sequence>
<evidence type="ECO:0000313" key="2">
    <source>
        <dbReference type="Proteomes" id="UP000887116"/>
    </source>
</evidence>
<proteinExistence type="predicted"/>
<dbReference type="AlphaFoldDB" id="A0A8X6I1M5"/>